<evidence type="ECO:0000313" key="3">
    <source>
        <dbReference type="Proteomes" id="UP001321477"/>
    </source>
</evidence>
<feature type="compositionally biased region" description="Gly residues" evidence="1">
    <location>
        <begin position="1"/>
        <end position="12"/>
    </location>
</feature>
<accession>A0ABM8H2W2</accession>
<gene>
    <name evidence="2" type="ORF">GCM10025870_21300</name>
</gene>
<feature type="compositionally biased region" description="Pro residues" evidence="1">
    <location>
        <begin position="42"/>
        <end position="58"/>
    </location>
</feature>
<evidence type="ECO:0000313" key="2">
    <source>
        <dbReference type="EMBL" id="BDZ55057.1"/>
    </source>
</evidence>
<proteinExistence type="predicted"/>
<protein>
    <submittedName>
        <fullName evidence="2">Uncharacterized protein</fullName>
    </submittedName>
</protein>
<dbReference type="EMBL" id="AP027734">
    <property type="protein sequence ID" value="BDZ55057.1"/>
    <property type="molecule type" value="Genomic_DNA"/>
</dbReference>
<keyword evidence="3" id="KW-1185">Reference proteome</keyword>
<feature type="compositionally biased region" description="Basic and acidic residues" evidence="1">
    <location>
        <begin position="28"/>
        <end position="39"/>
    </location>
</feature>
<reference evidence="3" key="1">
    <citation type="journal article" date="2019" name="Int. J. Syst. Evol. Microbiol.">
        <title>The Global Catalogue of Microorganisms (GCM) 10K type strain sequencing project: providing services to taxonomists for standard genome sequencing and annotation.</title>
        <authorList>
            <consortium name="The Broad Institute Genomics Platform"/>
            <consortium name="The Broad Institute Genome Sequencing Center for Infectious Disease"/>
            <person name="Wu L."/>
            <person name="Ma J."/>
        </authorList>
    </citation>
    <scope>NUCLEOTIDE SEQUENCE [LARGE SCALE GENOMIC DNA]</scope>
    <source>
        <strain evidence="3">NBRC 109019</strain>
    </source>
</reference>
<feature type="compositionally biased region" description="Pro residues" evidence="1">
    <location>
        <begin position="112"/>
        <end position="123"/>
    </location>
</feature>
<sequence length="157" mass="16975">MSARDGGFGSGGFDDDTDWLMSQLGSGRRPDLEGRDRTEPPVAQPPVAPPAPIVPPPVGDAASEQPMQRPRRRSEESLDWFSVAEPQQLDESPTRALPIVGEPIAPSQAIPSAPPAAPLPPVGQPTWNQPDWNRPAWRACPVPSRARFPRRPASIRA</sequence>
<organism evidence="2 3">
    <name type="scientific">Agromyces marinus</name>
    <dbReference type="NCBI Taxonomy" id="1389020"/>
    <lineage>
        <taxon>Bacteria</taxon>
        <taxon>Bacillati</taxon>
        <taxon>Actinomycetota</taxon>
        <taxon>Actinomycetes</taxon>
        <taxon>Micrococcales</taxon>
        <taxon>Microbacteriaceae</taxon>
        <taxon>Agromyces</taxon>
    </lineage>
</organism>
<dbReference type="Proteomes" id="UP001321477">
    <property type="component" value="Chromosome"/>
</dbReference>
<dbReference type="RefSeq" id="WP_286328970.1">
    <property type="nucleotide sequence ID" value="NZ_AP027734.1"/>
</dbReference>
<name>A0ABM8H2W2_9MICO</name>
<feature type="region of interest" description="Disordered" evidence="1">
    <location>
        <begin position="1"/>
        <end position="139"/>
    </location>
</feature>
<evidence type="ECO:0000256" key="1">
    <source>
        <dbReference type="SAM" id="MobiDB-lite"/>
    </source>
</evidence>